<proteinExistence type="predicted"/>
<sequence>MASMLLAHLPPSYTSPLIFCSFYFWNRSHGGIFSLWSHSYIDLFLVQAMVVGGDLWGASPLGWRISRLGSCCLLKRDFASVVSDGGIQLSCFAATVGPDLAGGGMLMGLLWTSQRGATSFVV</sequence>
<dbReference type="EMBL" id="JBEDUW010000007">
    <property type="protein sequence ID" value="KAK9912715.1"/>
    <property type="molecule type" value="Genomic_DNA"/>
</dbReference>
<organism evidence="1 2">
    <name type="scientific">Rubus argutus</name>
    <name type="common">Southern blackberry</name>
    <dbReference type="NCBI Taxonomy" id="59490"/>
    <lineage>
        <taxon>Eukaryota</taxon>
        <taxon>Viridiplantae</taxon>
        <taxon>Streptophyta</taxon>
        <taxon>Embryophyta</taxon>
        <taxon>Tracheophyta</taxon>
        <taxon>Spermatophyta</taxon>
        <taxon>Magnoliopsida</taxon>
        <taxon>eudicotyledons</taxon>
        <taxon>Gunneridae</taxon>
        <taxon>Pentapetalae</taxon>
        <taxon>rosids</taxon>
        <taxon>fabids</taxon>
        <taxon>Rosales</taxon>
        <taxon>Rosaceae</taxon>
        <taxon>Rosoideae</taxon>
        <taxon>Rosoideae incertae sedis</taxon>
        <taxon>Rubus</taxon>
    </lineage>
</organism>
<comment type="caution">
    <text evidence="1">The sequence shown here is derived from an EMBL/GenBank/DDBJ whole genome shotgun (WGS) entry which is preliminary data.</text>
</comment>
<gene>
    <name evidence="1" type="ORF">M0R45_036565</name>
</gene>
<protein>
    <submittedName>
        <fullName evidence="1">Uncharacterized protein</fullName>
    </submittedName>
</protein>
<evidence type="ECO:0000313" key="1">
    <source>
        <dbReference type="EMBL" id="KAK9912715.1"/>
    </source>
</evidence>
<dbReference type="AlphaFoldDB" id="A0AAW1W1W5"/>
<keyword evidence="2" id="KW-1185">Reference proteome</keyword>
<evidence type="ECO:0000313" key="2">
    <source>
        <dbReference type="Proteomes" id="UP001457282"/>
    </source>
</evidence>
<reference evidence="1 2" key="1">
    <citation type="journal article" date="2023" name="G3 (Bethesda)">
        <title>A chromosome-length genome assembly and annotation of blackberry (Rubus argutus, cv. 'Hillquist').</title>
        <authorList>
            <person name="Bruna T."/>
            <person name="Aryal R."/>
            <person name="Dudchenko O."/>
            <person name="Sargent D.J."/>
            <person name="Mead D."/>
            <person name="Buti M."/>
            <person name="Cavallini A."/>
            <person name="Hytonen T."/>
            <person name="Andres J."/>
            <person name="Pham M."/>
            <person name="Weisz D."/>
            <person name="Mascagni F."/>
            <person name="Usai G."/>
            <person name="Natali L."/>
            <person name="Bassil N."/>
            <person name="Fernandez G.E."/>
            <person name="Lomsadze A."/>
            <person name="Armour M."/>
            <person name="Olukolu B."/>
            <person name="Poorten T."/>
            <person name="Britton C."/>
            <person name="Davik J."/>
            <person name="Ashrafi H."/>
            <person name="Aiden E.L."/>
            <person name="Borodovsky M."/>
            <person name="Worthington M."/>
        </authorList>
    </citation>
    <scope>NUCLEOTIDE SEQUENCE [LARGE SCALE GENOMIC DNA]</scope>
    <source>
        <strain evidence="1">PI 553951</strain>
    </source>
</reference>
<name>A0AAW1W1W5_RUBAR</name>
<accession>A0AAW1W1W5</accession>
<dbReference type="Proteomes" id="UP001457282">
    <property type="component" value="Unassembled WGS sequence"/>
</dbReference>